<dbReference type="GO" id="GO:0019645">
    <property type="term" value="P:anaerobic electron transport chain"/>
    <property type="evidence" value="ECO:0007669"/>
    <property type="project" value="TreeGrafter"/>
</dbReference>
<dbReference type="RefSeq" id="WP_072335810.1">
    <property type="nucleotide sequence ID" value="NZ_DBGALU010000123.1"/>
</dbReference>
<keyword evidence="6 11" id="KW-0732">Signal</keyword>
<dbReference type="AlphaFoldDB" id="A0A1K1LG92"/>
<reference evidence="13" key="1">
    <citation type="submission" date="2016-10" db="EMBL/GenBank/DDBJ databases">
        <authorList>
            <person name="Wegmann U."/>
        </authorList>
    </citation>
    <scope>NUCLEOTIDE SEQUENCE [LARGE SCALE GENOMIC DNA]</scope>
</reference>
<keyword evidence="9" id="KW-0408">Iron</keyword>
<dbReference type="PIRSF" id="PIRSF000243">
    <property type="entry name" value="Cyt_c552"/>
    <property type="match status" value="1"/>
</dbReference>
<evidence type="ECO:0000256" key="1">
    <source>
        <dbReference type="ARBA" id="ARBA00004196"/>
    </source>
</evidence>
<dbReference type="OrthoDB" id="9780421at2"/>
<dbReference type="CDD" id="cd00548">
    <property type="entry name" value="NrfA-like"/>
    <property type="match status" value="1"/>
</dbReference>
<comment type="similarity">
    <text evidence="2">Belongs to the cytochrome c-552 family.</text>
</comment>
<evidence type="ECO:0000256" key="4">
    <source>
        <dbReference type="ARBA" id="ARBA00022617"/>
    </source>
</evidence>
<dbReference type="SUPFAM" id="SSF48695">
    <property type="entry name" value="Multiheme cytochromes"/>
    <property type="match status" value="1"/>
</dbReference>
<organism evidence="12 13">
    <name type="scientific">Desulfovibrio piger</name>
    <dbReference type="NCBI Taxonomy" id="901"/>
    <lineage>
        <taxon>Bacteria</taxon>
        <taxon>Pseudomonadati</taxon>
        <taxon>Thermodesulfobacteriota</taxon>
        <taxon>Desulfovibrionia</taxon>
        <taxon>Desulfovibrionales</taxon>
        <taxon>Desulfovibrionaceae</taxon>
        <taxon>Desulfovibrio</taxon>
    </lineage>
</organism>
<accession>A0A1K1LG92</accession>
<evidence type="ECO:0000256" key="2">
    <source>
        <dbReference type="ARBA" id="ARBA00009288"/>
    </source>
</evidence>
<evidence type="ECO:0000256" key="7">
    <source>
        <dbReference type="ARBA" id="ARBA00022837"/>
    </source>
</evidence>
<evidence type="ECO:0000256" key="8">
    <source>
        <dbReference type="ARBA" id="ARBA00023002"/>
    </source>
</evidence>
<feature type="signal peptide" evidence="11">
    <location>
        <begin position="1"/>
        <end position="22"/>
    </location>
</feature>
<feature type="chain" id="PRO_5012995613" description="nitrite reductase (cytochrome; ammonia-forming)" evidence="11">
    <location>
        <begin position="23"/>
        <end position="520"/>
    </location>
</feature>
<keyword evidence="8 12" id="KW-0560">Oxidoreductase</keyword>
<comment type="catalytic activity">
    <reaction evidence="10">
        <text>6 Fe(III)-[cytochrome c] + NH4(+) + 2 H2O = 6 Fe(II)-[cytochrome c] + nitrite + 8 H(+)</text>
        <dbReference type="Rhea" id="RHEA:13089"/>
        <dbReference type="Rhea" id="RHEA-COMP:10350"/>
        <dbReference type="Rhea" id="RHEA-COMP:14399"/>
        <dbReference type="ChEBI" id="CHEBI:15377"/>
        <dbReference type="ChEBI" id="CHEBI:15378"/>
        <dbReference type="ChEBI" id="CHEBI:16301"/>
        <dbReference type="ChEBI" id="CHEBI:28938"/>
        <dbReference type="ChEBI" id="CHEBI:29033"/>
        <dbReference type="ChEBI" id="CHEBI:29034"/>
        <dbReference type="EC" id="1.7.2.2"/>
    </reaction>
</comment>
<keyword evidence="5" id="KW-0479">Metal-binding</keyword>
<keyword evidence="7" id="KW-0106">Calcium</keyword>
<dbReference type="GO" id="GO:0030288">
    <property type="term" value="C:outer membrane-bounded periplasmic space"/>
    <property type="evidence" value="ECO:0007669"/>
    <property type="project" value="TreeGrafter"/>
</dbReference>
<dbReference type="EC" id="1.7.2.2" evidence="3"/>
<keyword evidence="4" id="KW-0349">Heme</keyword>
<comment type="subcellular location">
    <subcellularLocation>
        <location evidence="1">Cell envelope</location>
    </subcellularLocation>
</comment>
<evidence type="ECO:0000256" key="10">
    <source>
        <dbReference type="ARBA" id="ARBA00049131"/>
    </source>
</evidence>
<evidence type="ECO:0000256" key="6">
    <source>
        <dbReference type="ARBA" id="ARBA00022729"/>
    </source>
</evidence>
<sequence length="520" mass="58873">MTNRLFGLTLAVAALLALPLLGGCQDVDTELKAPEYKTGLPAGETRISAYKEAFPHQYASYQKNNETSVMTEYKGSVPFHKNDDVNPLPKGYKHAQPYLKNLWLGYPFMYEYNEARGHTYAVKDFVNIDRINRYAEKGGLPATCWNCKTPKMMEWIGKYGDAFWSKDVNTFRGKDAISEMDETIGCSNCHDPATMELRPYSEPLKDWLKRSGKDWNKLSRNEKRSLVCAQCHVEYYFTHKDNGPAGRPVFPWDKGFGPGDMYEYYKSHGPKQADGSSAPFTDWVHAASKVPMIKMQHPEYETFIDGPHGAAGVSCADCHMPYQRVDGKKVSSHWMTSPLKDPELRACRQCHADKTADYLRGRVLYTQEKTFRQLLKAQEESVRAHEAVRLANAVPAEQRAANYDSLMAEAREMVRKGQLYWDYVSAENSVGFHNPAKALDTLMSSVEFSNKAVALAEQATGYSISPALAGDIKQIVPPILNMSRKLQQDADFLQQHPWTRLLPVLPKAEQVWDGQERIAR</sequence>
<dbReference type="GO" id="GO:0020037">
    <property type="term" value="F:heme binding"/>
    <property type="evidence" value="ECO:0007669"/>
    <property type="project" value="TreeGrafter"/>
</dbReference>
<evidence type="ECO:0000256" key="5">
    <source>
        <dbReference type="ARBA" id="ARBA00022723"/>
    </source>
</evidence>
<dbReference type="PANTHER" id="PTHR30633:SF0">
    <property type="entry name" value="CYTOCHROME C-552"/>
    <property type="match status" value="1"/>
</dbReference>
<dbReference type="GO" id="GO:0042279">
    <property type="term" value="F:nitrite reductase (cytochrome, ammonia-forming) activity"/>
    <property type="evidence" value="ECO:0007669"/>
    <property type="project" value="UniProtKB-EC"/>
</dbReference>
<dbReference type="PROSITE" id="PS51257">
    <property type="entry name" value="PROKAR_LIPOPROTEIN"/>
    <property type="match status" value="1"/>
</dbReference>
<dbReference type="Proteomes" id="UP000186323">
    <property type="component" value="Chromosome I"/>
</dbReference>
<dbReference type="InterPro" id="IPR003321">
    <property type="entry name" value="Cyt_c552"/>
</dbReference>
<evidence type="ECO:0000313" key="13">
    <source>
        <dbReference type="Proteomes" id="UP000186323"/>
    </source>
</evidence>
<proteinExistence type="inferred from homology"/>
<dbReference type="KEGG" id="dpg:DESPIGER_1875"/>
<dbReference type="InterPro" id="IPR036280">
    <property type="entry name" value="Multihaem_cyt_sf"/>
</dbReference>
<keyword evidence="13" id="KW-1185">Reference proteome</keyword>
<dbReference type="GO" id="GO:0046872">
    <property type="term" value="F:metal ion binding"/>
    <property type="evidence" value="ECO:0007669"/>
    <property type="project" value="UniProtKB-KW"/>
</dbReference>
<dbReference type="Pfam" id="PF02335">
    <property type="entry name" value="Cytochrom_C552"/>
    <property type="match status" value="1"/>
</dbReference>
<evidence type="ECO:0000256" key="11">
    <source>
        <dbReference type="SAM" id="SignalP"/>
    </source>
</evidence>
<name>A0A1K1LG92_9BACT</name>
<dbReference type="PANTHER" id="PTHR30633">
    <property type="entry name" value="CYTOCHROME C-552 RESPIRATORY NITRITE REDUCTASE"/>
    <property type="match status" value="1"/>
</dbReference>
<evidence type="ECO:0000256" key="9">
    <source>
        <dbReference type="ARBA" id="ARBA00023004"/>
    </source>
</evidence>
<dbReference type="EMBL" id="LT630450">
    <property type="protein sequence ID" value="SFV73704.1"/>
    <property type="molecule type" value="Genomic_DNA"/>
</dbReference>
<evidence type="ECO:0000256" key="3">
    <source>
        <dbReference type="ARBA" id="ARBA00011887"/>
    </source>
</evidence>
<protein>
    <recommendedName>
        <fullName evidence="3">nitrite reductase (cytochrome; ammonia-forming)</fullName>
        <ecNumber evidence="3">1.7.2.2</ecNumber>
    </recommendedName>
</protein>
<dbReference type="Gene3D" id="1.20.140.10">
    <property type="entry name" value="Butyryl-CoA Dehydrogenase, subunit A, domain 3"/>
    <property type="match status" value="1"/>
</dbReference>
<evidence type="ECO:0000313" key="12">
    <source>
        <dbReference type="EMBL" id="SFV73704.1"/>
    </source>
</evidence>
<gene>
    <name evidence="12" type="ORF">DESPIGER_1875</name>
</gene>
<dbReference type="Gene3D" id="1.10.1130.10">
    <property type="entry name" value="Flavocytochrome C3, Chain A"/>
    <property type="match status" value="1"/>
</dbReference>